<dbReference type="InterPro" id="IPR002575">
    <property type="entry name" value="Aminoglycoside_PTrfase"/>
</dbReference>
<proteinExistence type="predicted"/>
<dbReference type="STRING" id="1236973.JCM9157_4916"/>
<dbReference type="InterPro" id="IPR011009">
    <property type="entry name" value="Kinase-like_dom_sf"/>
</dbReference>
<dbReference type="PANTHER" id="PTHR21310">
    <property type="entry name" value="AMINOGLYCOSIDE PHOSPHOTRANSFERASE-RELATED-RELATED"/>
    <property type="match status" value="1"/>
</dbReference>
<evidence type="ECO:0000313" key="3">
    <source>
        <dbReference type="Proteomes" id="UP000018896"/>
    </source>
</evidence>
<dbReference type="Pfam" id="PF01636">
    <property type="entry name" value="APH"/>
    <property type="match status" value="1"/>
</dbReference>
<protein>
    <recommendedName>
        <fullName evidence="1">Aminoglycoside phosphotransferase domain-containing protein</fullName>
    </recommendedName>
</protein>
<dbReference type="RefSeq" id="WP_035668589.1">
    <property type="nucleotide sequence ID" value="NZ_BAUV01000091.1"/>
</dbReference>
<dbReference type="SUPFAM" id="SSF56112">
    <property type="entry name" value="Protein kinase-like (PK-like)"/>
    <property type="match status" value="1"/>
</dbReference>
<dbReference type="Gene3D" id="3.90.1200.10">
    <property type="match status" value="1"/>
</dbReference>
<organism evidence="2 3">
    <name type="scientific">Halalkalibacter akibai (strain ATCC 43226 / DSM 21942 / CIP 109018 / JCM 9157 / 1139)</name>
    <name type="common">Bacillus akibai</name>
    <dbReference type="NCBI Taxonomy" id="1236973"/>
    <lineage>
        <taxon>Bacteria</taxon>
        <taxon>Bacillati</taxon>
        <taxon>Bacillota</taxon>
        <taxon>Bacilli</taxon>
        <taxon>Bacillales</taxon>
        <taxon>Bacillaceae</taxon>
        <taxon>Halalkalibacter</taxon>
    </lineage>
</organism>
<reference evidence="2 3" key="1">
    <citation type="journal article" date="2014" name="Genome Announc.">
        <title>Draft Genome Sequences of Three Alkaliphilic Bacillus Strains, Bacillus wakoensis JCM 9140T, Bacillus akibai JCM 9157T, and Bacillus hemicellulosilyticus JCM 9152T.</title>
        <authorList>
            <person name="Yuki M."/>
            <person name="Oshima K."/>
            <person name="Suda W."/>
            <person name="Oshida Y."/>
            <person name="Kitamura K."/>
            <person name="Iida T."/>
            <person name="Hattori M."/>
            <person name="Ohkuma M."/>
        </authorList>
    </citation>
    <scope>NUCLEOTIDE SEQUENCE [LARGE SCALE GENOMIC DNA]</scope>
    <source>
        <strain evidence="2 3">JCM 9157</strain>
    </source>
</reference>
<evidence type="ECO:0000259" key="1">
    <source>
        <dbReference type="Pfam" id="PF01636"/>
    </source>
</evidence>
<name>W4QZU2_HALA3</name>
<feature type="domain" description="Aminoglycoside phosphotransferase" evidence="1">
    <location>
        <begin position="28"/>
        <end position="224"/>
    </location>
</feature>
<dbReference type="OrthoDB" id="9812495at2"/>
<gene>
    <name evidence="2" type="ORF">JCM9157_4916</name>
</gene>
<dbReference type="Proteomes" id="UP000018896">
    <property type="component" value="Unassembled WGS sequence"/>
</dbReference>
<sequence length="294" mass="34963">MQSEFQLVNWQNKNEFFNELLYNERLEIKFLSEGQEAEIFVLIIESEHKCIIKRWRKGFRINVKNQFDFLEKGLLNGLPVPFPYSWGIDKNDVQYLVMSYAGSPLKTPSDNQIKSLTSVLYSIHRSALILNEEKMNLSSFDELINDYFPRLNTQSDIANLIQQLKKEIPIRKPTLIHGDFNLGNVLFNDNNITVIDWTNTRIGDFRYDFAWAYFLLWLYNGEKPSRLFADTYKYLLNHTVMPFEFELFECIAALRWVLLNRLFSLPQGIEKQEQVKRFIKERIPERLRGDFDVY</sequence>
<dbReference type="InterPro" id="IPR051678">
    <property type="entry name" value="AGP_Transferase"/>
</dbReference>
<accession>W4QZU2</accession>
<dbReference type="AlphaFoldDB" id="W4QZU2"/>
<keyword evidence="3" id="KW-1185">Reference proteome</keyword>
<comment type="caution">
    <text evidence="2">The sequence shown here is derived from an EMBL/GenBank/DDBJ whole genome shotgun (WGS) entry which is preliminary data.</text>
</comment>
<dbReference type="eggNOG" id="COG2334">
    <property type="taxonomic scope" value="Bacteria"/>
</dbReference>
<dbReference type="EMBL" id="BAUV01000091">
    <property type="protein sequence ID" value="GAE37601.1"/>
    <property type="molecule type" value="Genomic_DNA"/>
</dbReference>
<evidence type="ECO:0000313" key="2">
    <source>
        <dbReference type="EMBL" id="GAE37601.1"/>
    </source>
</evidence>